<accession>A0A369QML3</accession>
<dbReference type="InterPro" id="IPR021866">
    <property type="entry name" value="SpoIIAA-like"/>
</dbReference>
<evidence type="ECO:0000313" key="1">
    <source>
        <dbReference type="EMBL" id="RDC66163.1"/>
    </source>
</evidence>
<gene>
    <name evidence="1" type="ORF">AHMF7616_04794</name>
</gene>
<keyword evidence="2" id="KW-1185">Reference proteome</keyword>
<name>A0A369QML3_9BACT</name>
<evidence type="ECO:0000313" key="2">
    <source>
        <dbReference type="Proteomes" id="UP000253919"/>
    </source>
</evidence>
<proteinExistence type="predicted"/>
<protein>
    <recommendedName>
        <fullName evidence="3">STAS/SEC14 domain-containing protein</fullName>
    </recommendedName>
</protein>
<comment type="caution">
    <text evidence="1">The sequence shown here is derived from an EMBL/GenBank/DDBJ whole genome shotgun (WGS) entry which is preliminary data.</text>
</comment>
<dbReference type="Proteomes" id="UP000253919">
    <property type="component" value="Unassembled WGS sequence"/>
</dbReference>
<dbReference type="AlphaFoldDB" id="A0A369QML3"/>
<sequence length="138" mass="16251">MHNIYFQNHVVTIAYEPEWELGTAQWQGFLSSAEFRKAVTQCLQLIEEYKPLRWLGDNRKMKVIRQADQDWFAVNALPRLQASTIRRHATVVSEDIFNKMAVEQIIRRVENPEALFLKEFNSKQLALAWLKQPTLVSY</sequence>
<dbReference type="EMBL" id="QASA01000001">
    <property type="protein sequence ID" value="RDC66163.1"/>
    <property type="molecule type" value="Genomic_DNA"/>
</dbReference>
<dbReference type="OrthoDB" id="979415at2"/>
<evidence type="ECO:0008006" key="3">
    <source>
        <dbReference type="Google" id="ProtNLM"/>
    </source>
</evidence>
<dbReference type="RefSeq" id="WP_115375063.1">
    <property type="nucleotide sequence ID" value="NZ_QASA01000001.1"/>
</dbReference>
<dbReference type="Pfam" id="PF11964">
    <property type="entry name" value="SpoIIAA-like"/>
    <property type="match status" value="1"/>
</dbReference>
<reference evidence="1 2" key="1">
    <citation type="submission" date="2018-04" db="EMBL/GenBank/DDBJ databases">
        <title>Adhaeribacter sp. HMF7616 genome sequencing and assembly.</title>
        <authorList>
            <person name="Kang H."/>
            <person name="Kang J."/>
            <person name="Cha I."/>
            <person name="Kim H."/>
            <person name="Joh K."/>
        </authorList>
    </citation>
    <scope>NUCLEOTIDE SEQUENCE [LARGE SCALE GENOMIC DNA]</scope>
    <source>
        <strain evidence="1 2">HMF7616</strain>
    </source>
</reference>
<organism evidence="1 2">
    <name type="scientific">Adhaeribacter pallidiroseus</name>
    <dbReference type="NCBI Taxonomy" id="2072847"/>
    <lineage>
        <taxon>Bacteria</taxon>
        <taxon>Pseudomonadati</taxon>
        <taxon>Bacteroidota</taxon>
        <taxon>Cytophagia</taxon>
        <taxon>Cytophagales</taxon>
        <taxon>Hymenobacteraceae</taxon>
        <taxon>Adhaeribacter</taxon>
    </lineage>
</organism>